<comment type="catalytic activity">
    <reaction evidence="1">
        <text>ATP + protein L-histidine = ADP + protein N-phospho-L-histidine.</text>
        <dbReference type="EC" id="2.7.13.3"/>
    </reaction>
</comment>
<sequence>MVVTEDRKVASPKKSRVPPSGSALRRHVLLPLGLALLLSIVVTIFAGLHIHSLHVASEGKQRQWAIQTLLPTLLNKEVLQLHANLNGLASCPNFQQAWLTGDLHTLEARMAPIFDGLKSRHEFIDISLRQPDHTLFLHRQIPLWAHERSDSEVLAQAVQSGDPAHGLELDPTGILLLRLVHPLRLDGKTAGFIDLSVEIHGLTTTLQRSVGSDIWLVTAKEQLDRQDWLHLTGPGGVEEWGRLARLVVLSGSRKDIPPALRDFMALPREQRALKTFTSTEQGWPIQGGQVPLRDATGHEIGEIFFLDDTSGLIAELNRLRLFFLVITGSTAITVFTFLFFFLGRIQATLLKQKRSLLNEIDSRKNTETALRRLQEDLERQVAERTQALGDTNQALQREVAERQQTGEELRRAKEEWEETFNAMADTVTILDPELRIVRANRATGELWGQPAEQLVGRHCYELYRDAGEPCEGCPVAQTLADHRQHICEIEHSPLGKTFLVSASPLIGNDGVCRGVVHVARDITVQKEFEAKLQQTKKMEAVGTLAAGIAHDFNNILTGILSYSELILRGNTSDPALRDDISRILELGRRGAGLTRQLLAFSREQEARMQPLKLNELVENLMKTLGRLIGEDIEVTFNLSPDLGNVNGDPGQLEQVILNLVVNARDAMPTGGTIVITTGNVELDAEQAARHPGMTPGPHVMLTVSDTGSGMDPETQEHIFEPFFTTKEVGAGTGLGLATVYGIIQQHQGSIWVYSEIGGGTVFKIFLPQTTEPDHALTTRVFPDLPEGRETILLVEDEAAVRDILNRTLATLGYKIITARDPAEAEELFTAEPEIDLLFTDVIMPGGNGMDLYQQLAAKRSNLKVLFMSGYNETIMKQKKMDFAGFPFIQKPFATVDVVLAVRNALDNRV</sequence>
<dbReference type="InterPro" id="IPR003661">
    <property type="entry name" value="HisK_dim/P_dom"/>
</dbReference>
<evidence type="ECO:0000256" key="7">
    <source>
        <dbReference type="SAM" id="Phobius"/>
    </source>
</evidence>
<dbReference type="Pfam" id="PF02518">
    <property type="entry name" value="HATPase_c"/>
    <property type="match status" value="1"/>
</dbReference>
<feature type="domain" description="PAS" evidence="10">
    <location>
        <begin position="412"/>
        <end position="463"/>
    </location>
</feature>
<evidence type="ECO:0000259" key="8">
    <source>
        <dbReference type="PROSITE" id="PS50109"/>
    </source>
</evidence>
<keyword evidence="7" id="KW-1133">Transmembrane helix</keyword>
<dbReference type="EMBL" id="CP001940">
    <property type="protein sequence ID" value="ADH86821.1"/>
    <property type="molecule type" value="Genomic_DNA"/>
</dbReference>
<evidence type="ECO:0000256" key="5">
    <source>
        <dbReference type="SAM" id="Coils"/>
    </source>
</evidence>
<dbReference type="Pfam" id="PF00512">
    <property type="entry name" value="HisKA"/>
    <property type="match status" value="1"/>
</dbReference>
<dbReference type="CDD" id="cd00082">
    <property type="entry name" value="HisKA"/>
    <property type="match status" value="1"/>
</dbReference>
<gene>
    <name evidence="11" type="ordered locus">DaAHT2_2152</name>
</gene>
<dbReference type="Gene3D" id="3.30.565.10">
    <property type="entry name" value="Histidine kinase-like ATPase, C-terminal domain"/>
    <property type="match status" value="1"/>
</dbReference>
<dbReference type="SMART" id="SM00387">
    <property type="entry name" value="HATPase_c"/>
    <property type="match status" value="1"/>
</dbReference>
<feature type="domain" description="Response regulatory" evidence="9">
    <location>
        <begin position="790"/>
        <end position="905"/>
    </location>
</feature>
<dbReference type="InterPro" id="IPR004358">
    <property type="entry name" value="Sig_transdc_His_kin-like_C"/>
</dbReference>
<evidence type="ECO:0000259" key="9">
    <source>
        <dbReference type="PROSITE" id="PS50110"/>
    </source>
</evidence>
<evidence type="ECO:0000256" key="1">
    <source>
        <dbReference type="ARBA" id="ARBA00000085"/>
    </source>
</evidence>
<accession>D6Z656</accession>
<dbReference type="STRING" id="589865.DaAHT2_2152"/>
<evidence type="ECO:0000256" key="3">
    <source>
        <dbReference type="ARBA" id="ARBA00022553"/>
    </source>
</evidence>
<dbReference type="InterPro" id="IPR000014">
    <property type="entry name" value="PAS"/>
</dbReference>
<dbReference type="PRINTS" id="PR00344">
    <property type="entry name" value="BCTRLSENSOR"/>
</dbReference>
<dbReference type="SMART" id="SM00388">
    <property type="entry name" value="HisKA"/>
    <property type="match status" value="1"/>
</dbReference>
<dbReference type="EC" id="2.7.13.3" evidence="2"/>
<feature type="domain" description="Histidine kinase" evidence="8">
    <location>
        <begin position="547"/>
        <end position="770"/>
    </location>
</feature>
<proteinExistence type="predicted"/>
<evidence type="ECO:0000256" key="4">
    <source>
        <dbReference type="PROSITE-ProRule" id="PRU00169"/>
    </source>
</evidence>
<keyword evidence="5" id="KW-0175">Coiled coil</keyword>
<dbReference type="Gene3D" id="3.40.50.2300">
    <property type="match status" value="1"/>
</dbReference>
<dbReference type="OrthoDB" id="5487437at2"/>
<dbReference type="eggNOG" id="COG0784">
    <property type="taxonomic scope" value="Bacteria"/>
</dbReference>
<feature type="transmembrane region" description="Helical" evidence="7">
    <location>
        <begin position="321"/>
        <end position="342"/>
    </location>
</feature>
<evidence type="ECO:0000259" key="10">
    <source>
        <dbReference type="PROSITE" id="PS50112"/>
    </source>
</evidence>
<keyword evidence="7" id="KW-0812">Transmembrane</keyword>
<dbReference type="InterPro" id="IPR036890">
    <property type="entry name" value="HATPase_C_sf"/>
</dbReference>
<dbReference type="InterPro" id="IPR029150">
    <property type="entry name" value="dCache_3"/>
</dbReference>
<dbReference type="AlphaFoldDB" id="D6Z656"/>
<dbReference type="InParanoid" id="D6Z656"/>
<dbReference type="PROSITE" id="PS50110">
    <property type="entry name" value="RESPONSE_REGULATORY"/>
    <property type="match status" value="1"/>
</dbReference>
<evidence type="ECO:0000256" key="6">
    <source>
        <dbReference type="SAM" id="MobiDB-lite"/>
    </source>
</evidence>
<dbReference type="InterPro" id="IPR005467">
    <property type="entry name" value="His_kinase_dom"/>
</dbReference>
<dbReference type="CDD" id="cd00130">
    <property type="entry name" value="PAS"/>
    <property type="match status" value="1"/>
</dbReference>
<dbReference type="SUPFAM" id="SSF55874">
    <property type="entry name" value="ATPase domain of HSP90 chaperone/DNA topoisomerase II/histidine kinase"/>
    <property type="match status" value="1"/>
</dbReference>
<feature type="modified residue" description="4-aspartylphosphate" evidence="4">
    <location>
        <position position="840"/>
    </location>
</feature>
<feature type="transmembrane region" description="Helical" evidence="7">
    <location>
        <begin position="28"/>
        <end position="50"/>
    </location>
</feature>
<evidence type="ECO:0000256" key="2">
    <source>
        <dbReference type="ARBA" id="ARBA00012438"/>
    </source>
</evidence>
<keyword evidence="12" id="KW-1185">Reference proteome</keyword>
<dbReference type="SUPFAM" id="SSF55785">
    <property type="entry name" value="PYP-like sensor domain (PAS domain)"/>
    <property type="match status" value="1"/>
</dbReference>
<feature type="coiled-coil region" evidence="5">
    <location>
        <begin position="363"/>
        <end position="419"/>
    </location>
</feature>
<dbReference type="NCBIfam" id="TIGR00229">
    <property type="entry name" value="sensory_box"/>
    <property type="match status" value="1"/>
</dbReference>
<dbReference type="Gene3D" id="1.10.287.130">
    <property type="match status" value="1"/>
</dbReference>
<dbReference type="InterPro" id="IPR013656">
    <property type="entry name" value="PAS_4"/>
</dbReference>
<dbReference type="InterPro" id="IPR035965">
    <property type="entry name" value="PAS-like_dom_sf"/>
</dbReference>
<dbReference type="SMART" id="SM00448">
    <property type="entry name" value="REC"/>
    <property type="match status" value="1"/>
</dbReference>
<dbReference type="Gene3D" id="3.30.450.20">
    <property type="entry name" value="PAS domain"/>
    <property type="match status" value="1"/>
</dbReference>
<dbReference type="SUPFAM" id="SSF52172">
    <property type="entry name" value="CheY-like"/>
    <property type="match status" value="1"/>
</dbReference>
<organism evidence="11 12">
    <name type="scientific">Desulfurivibrio alkaliphilus (strain DSM 19089 / UNIQEM U267 / AHT2)</name>
    <dbReference type="NCBI Taxonomy" id="589865"/>
    <lineage>
        <taxon>Bacteria</taxon>
        <taxon>Pseudomonadati</taxon>
        <taxon>Thermodesulfobacteriota</taxon>
        <taxon>Desulfobulbia</taxon>
        <taxon>Desulfobulbales</taxon>
        <taxon>Desulfobulbaceae</taxon>
        <taxon>Desulfurivibrio</taxon>
    </lineage>
</organism>
<keyword evidence="7" id="KW-0472">Membrane</keyword>
<dbReference type="KEGG" id="dak:DaAHT2_2152"/>
<dbReference type="InterPro" id="IPR001789">
    <property type="entry name" value="Sig_transdc_resp-reg_receiver"/>
</dbReference>
<dbReference type="HOGENOM" id="CLU_000445_114_77_7"/>
<keyword evidence="11" id="KW-0808">Transferase</keyword>
<dbReference type="RefSeq" id="WP_013164338.1">
    <property type="nucleotide sequence ID" value="NC_014216.1"/>
</dbReference>
<dbReference type="SUPFAM" id="SSF47384">
    <property type="entry name" value="Homodimeric domain of signal transducing histidine kinase"/>
    <property type="match status" value="1"/>
</dbReference>
<dbReference type="GO" id="GO:0000155">
    <property type="term" value="F:phosphorelay sensor kinase activity"/>
    <property type="evidence" value="ECO:0007669"/>
    <property type="project" value="InterPro"/>
</dbReference>
<name>D6Z656_DESAT</name>
<dbReference type="Pfam" id="PF00072">
    <property type="entry name" value="Response_reg"/>
    <property type="match status" value="1"/>
</dbReference>
<dbReference type="Proteomes" id="UP000001508">
    <property type="component" value="Chromosome"/>
</dbReference>
<keyword evidence="3 4" id="KW-0597">Phosphoprotein</keyword>
<dbReference type="PROSITE" id="PS50109">
    <property type="entry name" value="HIS_KIN"/>
    <property type="match status" value="1"/>
</dbReference>
<dbReference type="InterPro" id="IPR011006">
    <property type="entry name" value="CheY-like_superfamily"/>
</dbReference>
<keyword evidence="11" id="KW-0418">Kinase</keyword>
<dbReference type="SMART" id="SM00091">
    <property type="entry name" value="PAS"/>
    <property type="match status" value="1"/>
</dbReference>
<dbReference type="eggNOG" id="COG4191">
    <property type="taxonomic scope" value="Bacteria"/>
</dbReference>
<reference evidence="12" key="1">
    <citation type="submission" date="2010-02" db="EMBL/GenBank/DDBJ databases">
        <title>Complete sequence of Desulfurivibrio alkaliphilus AHT2.</title>
        <authorList>
            <consortium name="US DOE Joint Genome Institute"/>
            <person name="Pitluck S."/>
            <person name="Chertkov O."/>
            <person name="Detter J.C."/>
            <person name="Han C."/>
            <person name="Tapia R."/>
            <person name="Larimer F."/>
            <person name="Land M."/>
            <person name="Hauser L."/>
            <person name="Kyrpides N."/>
            <person name="Mikhailova N."/>
            <person name="Sorokin D.Y."/>
            <person name="Muyzer G."/>
            <person name="Woyke T."/>
        </authorList>
    </citation>
    <scope>NUCLEOTIDE SEQUENCE [LARGE SCALE GENOMIC DNA]</scope>
    <source>
        <strain evidence="12">DSM 19089 / UNIQEM U267 / AHT2</strain>
    </source>
</reference>
<dbReference type="Pfam" id="PF08448">
    <property type="entry name" value="PAS_4"/>
    <property type="match status" value="1"/>
</dbReference>
<dbReference type="PROSITE" id="PS50112">
    <property type="entry name" value="PAS"/>
    <property type="match status" value="1"/>
</dbReference>
<dbReference type="PANTHER" id="PTHR43065">
    <property type="entry name" value="SENSOR HISTIDINE KINASE"/>
    <property type="match status" value="1"/>
</dbReference>
<evidence type="ECO:0000313" key="11">
    <source>
        <dbReference type="EMBL" id="ADH86821.1"/>
    </source>
</evidence>
<dbReference type="PANTHER" id="PTHR43065:SF42">
    <property type="entry name" value="TWO-COMPONENT SENSOR PPRA"/>
    <property type="match status" value="1"/>
</dbReference>
<dbReference type="InterPro" id="IPR036097">
    <property type="entry name" value="HisK_dim/P_sf"/>
</dbReference>
<feature type="region of interest" description="Disordered" evidence="6">
    <location>
        <begin position="1"/>
        <end position="20"/>
    </location>
</feature>
<dbReference type="InterPro" id="IPR003594">
    <property type="entry name" value="HATPase_dom"/>
</dbReference>
<protein>
    <recommendedName>
        <fullName evidence="2">histidine kinase</fullName>
        <ecNumber evidence="2">2.7.13.3</ecNumber>
    </recommendedName>
</protein>
<evidence type="ECO:0000313" key="12">
    <source>
        <dbReference type="Proteomes" id="UP000001508"/>
    </source>
</evidence>
<dbReference type="Pfam" id="PF14827">
    <property type="entry name" value="dCache_3"/>
    <property type="match status" value="1"/>
</dbReference>